<evidence type="ECO:0000313" key="1">
    <source>
        <dbReference type="EMBL" id="AUR52058.1"/>
    </source>
</evidence>
<keyword evidence="2" id="KW-1185">Reference proteome</keyword>
<protein>
    <submittedName>
        <fullName evidence="1">Uncharacterized protein</fullName>
    </submittedName>
</protein>
<proteinExistence type="predicted"/>
<evidence type="ECO:0000313" key="2">
    <source>
        <dbReference type="Proteomes" id="UP000236655"/>
    </source>
</evidence>
<dbReference type="KEGG" id="nba:CUN60_07010"/>
<sequence length="98" mass="11388">MIMNFSNAYRKLVNEVDGFMFNIFSKYHLSSIPLAELVSDDERIQILEQGNLSLKQVKKIDLINDQIVLDDGLNFYPYEKVSLEGKCILANQLSKFRR</sequence>
<dbReference type="AlphaFoldDB" id="A0A2I7N6H8"/>
<gene>
    <name evidence="1" type="ORF">CUN60_07010</name>
</gene>
<reference evidence="2" key="1">
    <citation type="submission" date="2017-11" db="EMBL/GenBank/DDBJ databases">
        <authorList>
            <person name="Chan K.G."/>
            <person name="Lee L.S."/>
        </authorList>
    </citation>
    <scope>NUCLEOTIDE SEQUENCE [LARGE SCALE GENOMIC DNA]</scope>
    <source>
        <strain evidence="2">DSM 100970</strain>
    </source>
</reference>
<dbReference type="Proteomes" id="UP000236655">
    <property type="component" value="Chromosome"/>
</dbReference>
<name>A0A2I7N6H8_9NEIS</name>
<accession>A0A2I7N6H8</accession>
<organism evidence="1 2">
    <name type="scientific">Aquella oligotrophica</name>
    <dbReference type="NCBI Taxonomy" id="2067065"/>
    <lineage>
        <taxon>Bacteria</taxon>
        <taxon>Pseudomonadati</taxon>
        <taxon>Pseudomonadota</taxon>
        <taxon>Betaproteobacteria</taxon>
        <taxon>Neisseriales</taxon>
        <taxon>Neisseriaceae</taxon>
        <taxon>Aquella</taxon>
    </lineage>
</organism>
<dbReference type="EMBL" id="CP024847">
    <property type="protein sequence ID" value="AUR52058.1"/>
    <property type="molecule type" value="Genomic_DNA"/>
</dbReference>